<proteinExistence type="predicted"/>
<evidence type="ECO:0000313" key="7">
    <source>
        <dbReference type="EMBL" id="SDM20382.1"/>
    </source>
</evidence>
<dbReference type="STRING" id="633440.SAMN05421869_13826"/>
<organism evidence="7 8">
    <name type="scientific">Nonomuraea jiangxiensis</name>
    <dbReference type="NCBI Taxonomy" id="633440"/>
    <lineage>
        <taxon>Bacteria</taxon>
        <taxon>Bacillati</taxon>
        <taxon>Actinomycetota</taxon>
        <taxon>Actinomycetes</taxon>
        <taxon>Streptosporangiales</taxon>
        <taxon>Streptosporangiaceae</taxon>
        <taxon>Nonomuraea</taxon>
    </lineage>
</organism>
<dbReference type="GO" id="GO:0016887">
    <property type="term" value="F:ATP hydrolysis activity"/>
    <property type="evidence" value="ECO:0007669"/>
    <property type="project" value="InterPro"/>
</dbReference>
<accession>A0A1G9RAN6</accession>
<evidence type="ECO:0000259" key="6">
    <source>
        <dbReference type="PROSITE" id="PS50893"/>
    </source>
</evidence>
<evidence type="ECO:0000256" key="4">
    <source>
        <dbReference type="ARBA" id="ARBA00022840"/>
    </source>
</evidence>
<evidence type="ECO:0000313" key="8">
    <source>
        <dbReference type="Proteomes" id="UP000199202"/>
    </source>
</evidence>
<dbReference type="GO" id="GO:0046677">
    <property type="term" value="P:response to antibiotic"/>
    <property type="evidence" value="ECO:0007669"/>
    <property type="project" value="UniProtKB-KW"/>
</dbReference>
<feature type="domain" description="ABC transporter" evidence="6">
    <location>
        <begin position="4"/>
        <end position="229"/>
    </location>
</feature>
<dbReference type="SUPFAM" id="SSF52540">
    <property type="entry name" value="P-loop containing nucleoside triphosphate hydrolases"/>
    <property type="match status" value="1"/>
</dbReference>
<dbReference type="RefSeq" id="WP_090946316.1">
    <property type="nucleotide sequence ID" value="NZ_FNDJ01000038.1"/>
</dbReference>
<keyword evidence="5" id="KW-0046">Antibiotic resistance</keyword>
<keyword evidence="4 7" id="KW-0067">ATP-binding</keyword>
<evidence type="ECO:0000256" key="3">
    <source>
        <dbReference type="ARBA" id="ARBA00022741"/>
    </source>
</evidence>
<gene>
    <name evidence="7" type="ORF">SAMN05421869_13826</name>
</gene>
<dbReference type="OrthoDB" id="9804819at2"/>
<keyword evidence="3" id="KW-0547">Nucleotide-binding</keyword>
<reference evidence="7 8" key="1">
    <citation type="submission" date="2016-10" db="EMBL/GenBank/DDBJ databases">
        <authorList>
            <person name="de Groot N.N."/>
        </authorList>
    </citation>
    <scope>NUCLEOTIDE SEQUENCE [LARGE SCALE GENOMIC DNA]</scope>
    <source>
        <strain evidence="7 8">CGMCC 4.6533</strain>
    </source>
</reference>
<dbReference type="PANTHER" id="PTHR42711:SF16">
    <property type="entry name" value="ABC TRANSPORTER ATP-BINDING PROTEIN"/>
    <property type="match status" value="1"/>
</dbReference>
<comment type="subcellular location">
    <subcellularLocation>
        <location evidence="1">Cell membrane</location>
        <topology evidence="1">Peripheral membrane protein</topology>
    </subcellularLocation>
</comment>
<dbReference type="InterPro" id="IPR017871">
    <property type="entry name" value="ABC_transporter-like_CS"/>
</dbReference>
<dbReference type="SMART" id="SM00382">
    <property type="entry name" value="AAA"/>
    <property type="match status" value="1"/>
</dbReference>
<evidence type="ECO:0000256" key="1">
    <source>
        <dbReference type="ARBA" id="ARBA00004202"/>
    </source>
</evidence>
<name>A0A1G9RAN6_9ACTN</name>
<keyword evidence="8" id="KW-1185">Reference proteome</keyword>
<dbReference type="InterPro" id="IPR027417">
    <property type="entry name" value="P-loop_NTPase"/>
</dbReference>
<dbReference type="PROSITE" id="PS50893">
    <property type="entry name" value="ABC_TRANSPORTER_2"/>
    <property type="match status" value="1"/>
</dbReference>
<sequence length="237" mass="25737">METIEVRDLRKTYGDTHAVDGVTFTVHSGETFGIVGHNGAGKTTTVECLIGLKRPDAGTVRVLGEDPAQRRRALAQRIGAQLQDSSLPERLKVAEALRLFGRFYREPAGWREVMARWGLESLAGKAFGDLSGGQRQRLMLALALVGDPEVVVLDELTTGLDPVARRETWRLVNDLKAAGTTVVLVSHYFDEMEALCDRVAVFARGRVVAMGSPGEIIARTGTASLEEAYFALEGAGR</sequence>
<evidence type="ECO:0000256" key="2">
    <source>
        <dbReference type="ARBA" id="ARBA00022448"/>
    </source>
</evidence>
<dbReference type="AlphaFoldDB" id="A0A1G9RAN6"/>
<dbReference type="Proteomes" id="UP000199202">
    <property type="component" value="Unassembled WGS sequence"/>
</dbReference>
<dbReference type="Gene3D" id="3.40.50.300">
    <property type="entry name" value="P-loop containing nucleotide triphosphate hydrolases"/>
    <property type="match status" value="1"/>
</dbReference>
<dbReference type="InterPro" id="IPR050763">
    <property type="entry name" value="ABC_transporter_ATP-binding"/>
</dbReference>
<protein>
    <submittedName>
        <fullName evidence="7">ABC-2 type transport system ATP-binding protein</fullName>
    </submittedName>
</protein>
<keyword evidence="2" id="KW-0813">Transport</keyword>
<evidence type="ECO:0000256" key="5">
    <source>
        <dbReference type="ARBA" id="ARBA00023251"/>
    </source>
</evidence>
<dbReference type="GO" id="GO:0005886">
    <property type="term" value="C:plasma membrane"/>
    <property type="evidence" value="ECO:0007669"/>
    <property type="project" value="UniProtKB-SubCell"/>
</dbReference>
<dbReference type="EMBL" id="FNDJ01000038">
    <property type="protein sequence ID" value="SDM20382.1"/>
    <property type="molecule type" value="Genomic_DNA"/>
</dbReference>
<dbReference type="CDD" id="cd03230">
    <property type="entry name" value="ABC_DR_subfamily_A"/>
    <property type="match status" value="1"/>
</dbReference>
<dbReference type="PROSITE" id="PS00211">
    <property type="entry name" value="ABC_TRANSPORTER_1"/>
    <property type="match status" value="1"/>
</dbReference>
<dbReference type="InterPro" id="IPR003593">
    <property type="entry name" value="AAA+_ATPase"/>
</dbReference>
<dbReference type="InterPro" id="IPR003439">
    <property type="entry name" value="ABC_transporter-like_ATP-bd"/>
</dbReference>
<dbReference type="Pfam" id="PF00005">
    <property type="entry name" value="ABC_tran"/>
    <property type="match status" value="1"/>
</dbReference>
<dbReference type="GO" id="GO:0005524">
    <property type="term" value="F:ATP binding"/>
    <property type="evidence" value="ECO:0007669"/>
    <property type="project" value="UniProtKB-KW"/>
</dbReference>
<dbReference type="PANTHER" id="PTHR42711">
    <property type="entry name" value="ABC TRANSPORTER ATP-BINDING PROTEIN"/>
    <property type="match status" value="1"/>
</dbReference>